<evidence type="ECO:0000313" key="2">
    <source>
        <dbReference type="Proteomes" id="UP000297595"/>
    </source>
</evidence>
<accession>A0A7C8TT76</accession>
<dbReference type="EMBL" id="SOZJ01000004">
    <property type="protein sequence ID" value="TGJ67333.1"/>
    <property type="molecule type" value="Genomic_DNA"/>
</dbReference>
<protein>
    <submittedName>
        <fullName evidence="1">Uncharacterized protein</fullName>
    </submittedName>
</protein>
<dbReference type="AlphaFoldDB" id="A0A7C8TT76"/>
<proteinExistence type="predicted"/>
<evidence type="ECO:0000313" key="1">
    <source>
        <dbReference type="EMBL" id="TGJ67333.1"/>
    </source>
</evidence>
<name>A0A7C8TT76_ORBOL</name>
<organism evidence="1 2">
    <name type="scientific">Orbilia oligospora</name>
    <name type="common">Nematode-trapping fungus</name>
    <name type="synonym">Arthrobotrys oligospora</name>
    <dbReference type="NCBI Taxonomy" id="2813651"/>
    <lineage>
        <taxon>Eukaryota</taxon>
        <taxon>Fungi</taxon>
        <taxon>Dikarya</taxon>
        <taxon>Ascomycota</taxon>
        <taxon>Pezizomycotina</taxon>
        <taxon>Orbiliomycetes</taxon>
        <taxon>Orbiliales</taxon>
        <taxon>Orbiliaceae</taxon>
        <taxon>Orbilia</taxon>
    </lineage>
</organism>
<comment type="caution">
    <text evidence="1">The sequence shown here is derived from an EMBL/GenBank/DDBJ whole genome shotgun (WGS) entry which is preliminary data.</text>
</comment>
<sequence>MEGASEQPSKPMEIMPSLRFEGNMKNNNRPHFSSHLALTVAIHFRLIEPDQTRGSPGFFELSKVLPISLEALSLCPIESTMRFANAYSHIFCSFSGFCGSPITKKCFQPWGSQYTSITDSFLSLK</sequence>
<dbReference type="Proteomes" id="UP000297595">
    <property type="component" value="Unassembled WGS sequence"/>
</dbReference>
<gene>
    <name evidence="1" type="ORF">EYR41_006468</name>
</gene>
<reference evidence="1 2" key="1">
    <citation type="submission" date="2019-03" db="EMBL/GenBank/DDBJ databases">
        <title>Nematode-trapping fungi genome.</title>
        <authorList>
            <person name="Vidal-Diez De Ulzurrun G."/>
        </authorList>
    </citation>
    <scope>NUCLEOTIDE SEQUENCE [LARGE SCALE GENOMIC DNA]</scope>
    <source>
        <strain evidence="1 2">TWF154</strain>
    </source>
</reference>